<dbReference type="AlphaFoldDB" id="A0A0B7NZE9"/>
<dbReference type="EMBL" id="LM676409">
    <property type="protein sequence ID" value="CEP26407.1"/>
    <property type="molecule type" value="Genomic_DNA"/>
</dbReference>
<dbReference type="PROSITE" id="PS00455">
    <property type="entry name" value="AMP_BINDING"/>
    <property type="match status" value="1"/>
</dbReference>
<feature type="region of interest" description="Disordered" evidence="3">
    <location>
        <begin position="613"/>
        <end position="668"/>
    </location>
</feature>
<protein>
    <submittedName>
        <fullName evidence="5">Putative long-chain-fatty-acid--CoA ligase/synthetase</fullName>
        <ecNumber evidence="5">6.2.1.3</ecNumber>
    </submittedName>
</protein>
<dbReference type="PANTHER" id="PTHR43272">
    <property type="entry name" value="LONG-CHAIN-FATTY-ACID--COA LIGASE"/>
    <property type="match status" value="1"/>
</dbReference>
<feature type="domain" description="AMP-dependent synthetase/ligase" evidence="4">
    <location>
        <begin position="26"/>
        <end position="433"/>
    </location>
</feature>
<gene>
    <name evidence="5" type="primary">PPA2234</name>
    <name evidence="5" type="ORF">PFCIRM138_07360</name>
</gene>
<dbReference type="SUPFAM" id="SSF56801">
    <property type="entry name" value="Acetyl-CoA synthetase-like"/>
    <property type="match status" value="1"/>
</dbReference>
<dbReference type="Pfam" id="PF23562">
    <property type="entry name" value="AMP-binding_C_3"/>
    <property type="match status" value="1"/>
</dbReference>
<feature type="compositionally biased region" description="Basic and acidic residues" evidence="3">
    <location>
        <begin position="613"/>
        <end position="633"/>
    </location>
</feature>
<keyword evidence="5" id="KW-0436">Ligase</keyword>
<proteinExistence type="predicted"/>
<sequence length="668" mass="74274">MTDLRELPSQPLAVEPAHVGLMVKASVQAFGDRPATRVLVGKRWVVASYRELDARAMQIAAALMYSGVEKGDRVGFYSRNRPEWTQVDLACQFIGAVSVPIYATDTVDEVVHIANDCGMVVAFAGRADEAERMGQASERIPSLRRVISFDSCPRTDVTWLEYFAPSDRPVPEQVVSRINARLNKASGDDLFSIIYTSGTTGAPKGVKLAHRAIMSELGALHRSFPISTRDHSLCFLPLSHALERGWTCYLWAHGCMNTYVVDTRNVGEMMRRARPTLMVAVPKLFETVLAEVHKASAVTPRRKRILQWAVSVGQHLQFDYRQGRKPLLFWRAQLPLADRLVLRKIREAMGGQKTMLVSGGAPLRRETELFFGAAGLQILNGYGMTEAAPLISYNTHSAYRVGSMGRVMPGGRIKLGDKHEILYQGPNVMDGYWDNEEATREAFLTDDEGTWLRTGDVGRIDRRGFLFVTDRLKDIIVTEGGKNISPQPIEELLQSDPMFEHVVVLGDNRPFLTLLVQPSMANLQKLAEALHIDYGHVSELFNNQNILDEIKKSAEALTKNLPKYQQFRDLRMSSEGFSIANGLLTPTLKVKRREVERRFRGLIDEMYTKIGLHHDPKSASGRDPKSASGRDSRSASGRDSGTASGGDRGRTHGQAPRSTRGGDSPTAR</sequence>
<dbReference type="GO" id="GO:0005524">
    <property type="term" value="F:ATP binding"/>
    <property type="evidence" value="ECO:0007669"/>
    <property type="project" value="UniProtKB-KW"/>
</dbReference>
<dbReference type="EC" id="6.2.1.3" evidence="5"/>
<dbReference type="PANTHER" id="PTHR43272:SF33">
    <property type="entry name" value="AMP-BINDING DOMAIN-CONTAINING PROTEIN-RELATED"/>
    <property type="match status" value="1"/>
</dbReference>
<evidence type="ECO:0000256" key="3">
    <source>
        <dbReference type="SAM" id="MobiDB-lite"/>
    </source>
</evidence>
<dbReference type="Gene3D" id="3.40.50.12780">
    <property type="entry name" value="N-terminal domain of ligase-like"/>
    <property type="match status" value="1"/>
</dbReference>
<dbReference type="InterPro" id="IPR020845">
    <property type="entry name" value="AMP-binding_CS"/>
</dbReference>
<organism evidence="5">
    <name type="scientific">Propionibacterium freudenreichii subsp. freudenreichii</name>
    <dbReference type="NCBI Taxonomy" id="66712"/>
    <lineage>
        <taxon>Bacteria</taxon>
        <taxon>Bacillati</taxon>
        <taxon>Actinomycetota</taxon>
        <taxon>Actinomycetes</taxon>
        <taxon>Propionibacteriales</taxon>
        <taxon>Propionibacteriaceae</taxon>
        <taxon>Propionibacterium</taxon>
    </lineage>
</organism>
<dbReference type="Pfam" id="PF00501">
    <property type="entry name" value="AMP-binding"/>
    <property type="match status" value="1"/>
</dbReference>
<accession>A0A0B7NZE9</accession>
<keyword evidence="1" id="KW-0547">Nucleotide-binding</keyword>
<dbReference type="GO" id="GO:0004467">
    <property type="term" value="F:long-chain fatty acid-CoA ligase activity"/>
    <property type="evidence" value="ECO:0007669"/>
    <property type="project" value="UniProtKB-EC"/>
</dbReference>
<evidence type="ECO:0000313" key="5">
    <source>
        <dbReference type="EMBL" id="CEP26407.1"/>
    </source>
</evidence>
<name>A0A0B7NZE9_PROFF</name>
<evidence type="ECO:0000256" key="1">
    <source>
        <dbReference type="ARBA" id="ARBA00022741"/>
    </source>
</evidence>
<reference evidence="5" key="1">
    <citation type="submission" date="2014-08" db="EMBL/GenBank/DDBJ databases">
        <authorList>
            <person name="Falentin Helene"/>
        </authorList>
    </citation>
    <scope>NUCLEOTIDE SEQUENCE</scope>
</reference>
<evidence type="ECO:0000259" key="4">
    <source>
        <dbReference type="Pfam" id="PF00501"/>
    </source>
</evidence>
<keyword evidence="2" id="KW-0067">ATP-binding</keyword>
<dbReference type="InterPro" id="IPR042099">
    <property type="entry name" value="ANL_N_sf"/>
</dbReference>
<dbReference type="CDD" id="cd05907">
    <property type="entry name" value="VL_LC_FACS_like"/>
    <property type="match status" value="1"/>
</dbReference>
<evidence type="ECO:0000256" key="2">
    <source>
        <dbReference type="ARBA" id="ARBA00022840"/>
    </source>
</evidence>
<dbReference type="InterPro" id="IPR000873">
    <property type="entry name" value="AMP-dep_synth/lig_dom"/>
</dbReference>
<dbReference type="GO" id="GO:0016020">
    <property type="term" value="C:membrane"/>
    <property type="evidence" value="ECO:0007669"/>
    <property type="project" value="TreeGrafter"/>
</dbReference>